<dbReference type="EMBL" id="JBEUOH010000009">
    <property type="protein sequence ID" value="KAL0882770.1"/>
    <property type="molecule type" value="Genomic_DNA"/>
</dbReference>
<evidence type="ECO:0000313" key="8">
    <source>
        <dbReference type="EMBL" id="KAL0882770.1"/>
    </source>
</evidence>
<dbReference type="Pfam" id="PF00628">
    <property type="entry name" value="PHD"/>
    <property type="match status" value="1"/>
</dbReference>
<dbReference type="AlphaFoldDB" id="A0ABD0S7U9"/>
<evidence type="ECO:0000313" key="7">
    <source>
        <dbReference type="EMBL" id="KAL0810138.1"/>
    </source>
</evidence>
<dbReference type="PROSITE" id="PS50016">
    <property type="entry name" value="ZF_PHD_2"/>
    <property type="match status" value="1"/>
</dbReference>
<dbReference type="SMART" id="SM00249">
    <property type="entry name" value="PHD"/>
    <property type="match status" value="1"/>
</dbReference>
<dbReference type="InterPro" id="IPR019787">
    <property type="entry name" value="Znf_PHD-finger"/>
</dbReference>
<dbReference type="EMBL" id="JBEDNZ010000027">
    <property type="protein sequence ID" value="KAL0810138.1"/>
    <property type="molecule type" value="Genomic_DNA"/>
</dbReference>
<keyword evidence="5" id="KW-0175">Coiled coil</keyword>
<dbReference type="Proteomes" id="UP001549921">
    <property type="component" value="Unassembled WGS sequence"/>
</dbReference>
<protein>
    <recommendedName>
        <fullName evidence="6">PHD-type domain-containing protein</fullName>
    </recommendedName>
</protein>
<dbReference type="Proteomes" id="UP001549920">
    <property type="component" value="Unassembled WGS sequence"/>
</dbReference>
<reference evidence="9 10" key="1">
    <citation type="submission" date="2024-06" db="EMBL/GenBank/DDBJ databases">
        <title>A chromosome-level genome assembly of beet webworm, Loxostege sticticalis.</title>
        <authorList>
            <person name="Zhang Y."/>
        </authorList>
    </citation>
    <scope>NUCLEOTIDE SEQUENCE [LARGE SCALE GENOMIC DNA]</scope>
    <source>
        <strain evidence="8">AQ026</strain>
        <strain evidence="7">AQ028</strain>
        <tissue evidence="7">Male pupae</tissue>
        <tissue evidence="8">Whole body</tissue>
    </source>
</reference>
<name>A0ABD0S7U9_LOXSC</name>
<feature type="domain" description="PHD-type" evidence="6">
    <location>
        <begin position="1"/>
        <end position="57"/>
    </location>
</feature>
<sequence>MSNCAACNDKLLGNDYMECGRCKEAYHYLCLNFSPEEVTSITEDIRRSWMCPNCLNKQPKGDNSNALVRPSTPTGLAEVTFNVTKRKVQTKPETLSTCKMMDPSDFVTRSDLQLTIREEIRSAMREFAGVMNSTLNAKLSEINETLGELKESVSFLNDQFETIKSKVDINTSMVNKLKIENDSLRSEIGFLAGRVRLMDQMSRSTNLELQCVPERKAENVITIVKQLGNVVNCPLNDCDITYCSRTAKSNPDSSRPRSILVKLSTPRLRDSLLAAVIKYNKKHANDEKLNSSVLGLDDKKVPVYVVENLSAENKHLHAAARLRAKQLSYKYVWVRSGRVYMRKSDTSEAVFVRNVDVLNSLK</sequence>
<dbReference type="PROSITE" id="PS01359">
    <property type="entry name" value="ZF_PHD_1"/>
    <property type="match status" value="1"/>
</dbReference>
<organism evidence="7 10">
    <name type="scientific">Loxostege sticticalis</name>
    <name type="common">Beet webworm moth</name>
    <dbReference type="NCBI Taxonomy" id="481309"/>
    <lineage>
        <taxon>Eukaryota</taxon>
        <taxon>Metazoa</taxon>
        <taxon>Ecdysozoa</taxon>
        <taxon>Arthropoda</taxon>
        <taxon>Hexapoda</taxon>
        <taxon>Insecta</taxon>
        <taxon>Pterygota</taxon>
        <taxon>Neoptera</taxon>
        <taxon>Endopterygota</taxon>
        <taxon>Lepidoptera</taxon>
        <taxon>Glossata</taxon>
        <taxon>Ditrysia</taxon>
        <taxon>Pyraloidea</taxon>
        <taxon>Crambidae</taxon>
        <taxon>Pyraustinae</taxon>
        <taxon>Loxostege</taxon>
    </lineage>
</organism>
<dbReference type="Pfam" id="PF25298">
    <property type="entry name" value="Baculo_FP_2nd"/>
    <property type="match status" value="1"/>
</dbReference>
<keyword evidence="9" id="KW-1185">Reference proteome</keyword>
<keyword evidence="3" id="KW-0862">Zinc</keyword>
<dbReference type="Gene3D" id="3.30.40.10">
    <property type="entry name" value="Zinc/RING finger domain, C3HC4 (zinc finger)"/>
    <property type="match status" value="1"/>
</dbReference>
<dbReference type="CDD" id="cd15517">
    <property type="entry name" value="PHD_TCF19_like"/>
    <property type="match status" value="1"/>
</dbReference>
<evidence type="ECO:0000256" key="3">
    <source>
        <dbReference type="ARBA" id="ARBA00022833"/>
    </source>
</evidence>
<evidence type="ECO:0000256" key="4">
    <source>
        <dbReference type="PROSITE-ProRule" id="PRU00146"/>
    </source>
</evidence>
<evidence type="ECO:0000256" key="2">
    <source>
        <dbReference type="ARBA" id="ARBA00022771"/>
    </source>
</evidence>
<evidence type="ECO:0000313" key="10">
    <source>
        <dbReference type="Proteomes" id="UP001549921"/>
    </source>
</evidence>
<dbReference type="InterPro" id="IPR011011">
    <property type="entry name" value="Znf_FYVE_PHD"/>
</dbReference>
<evidence type="ECO:0000259" key="6">
    <source>
        <dbReference type="PROSITE" id="PS50016"/>
    </source>
</evidence>
<dbReference type="InterPro" id="IPR013083">
    <property type="entry name" value="Znf_RING/FYVE/PHD"/>
</dbReference>
<evidence type="ECO:0000256" key="5">
    <source>
        <dbReference type="SAM" id="Coils"/>
    </source>
</evidence>
<dbReference type="InterPro" id="IPR057251">
    <property type="entry name" value="FP_C"/>
</dbReference>
<keyword evidence="2 4" id="KW-0863">Zinc-finger</keyword>
<dbReference type="InterPro" id="IPR019786">
    <property type="entry name" value="Zinc_finger_PHD-type_CS"/>
</dbReference>
<feature type="coiled-coil region" evidence="5">
    <location>
        <begin position="132"/>
        <end position="159"/>
    </location>
</feature>
<comment type="caution">
    <text evidence="7">The sequence shown here is derived from an EMBL/GenBank/DDBJ whole genome shotgun (WGS) entry which is preliminary data.</text>
</comment>
<dbReference type="SUPFAM" id="SSF57903">
    <property type="entry name" value="FYVE/PHD zinc finger"/>
    <property type="match status" value="1"/>
</dbReference>
<keyword evidence="1" id="KW-0479">Metal-binding</keyword>
<evidence type="ECO:0000256" key="1">
    <source>
        <dbReference type="ARBA" id="ARBA00022723"/>
    </source>
</evidence>
<gene>
    <name evidence="8" type="ORF">ABMA27_016321</name>
    <name evidence="7" type="ORF">ABMA28_010932</name>
</gene>
<dbReference type="InterPro" id="IPR001965">
    <property type="entry name" value="Znf_PHD"/>
</dbReference>
<accession>A0ABD0S7U9</accession>
<proteinExistence type="predicted"/>
<evidence type="ECO:0000313" key="9">
    <source>
        <dbReference type="Proteomes" id="UP001549920"/>
    </source>
</evidence>
<dbReference type="GO" id="GO:0008270">
    <property type="term" value="F:zinc ion binding"/>
    <property type="evidence" value="ECO:0007669"/>
    <property type="project" value="UniProtKB-KW"/>
</dbReference>